<evidence type="ECO:0000313" key="1">
    <source>
        <dbReference type="EMBL" id="UOX34875.1"/>
    </source>
</evidence>
<protein>
    <submittedName>
        <fullName evidence="1">Uncharacterized protein</fullName>
    </submittedName>
</protein>
<dbReference type="EMBL" id="CP090145">
    <property type="protein sequence ID" value="UOX34875.1"/>
    <property type="molecule type" value="Genomic_DNA"/>
</dbReference>
<accession>A0ABY4HPR8</accession>
<gene>
    <name evidence="1" type="ORF">LXD69_05030</name>
</gene>
<proteinExistence type="predicted"/>
<reference evidence="1" key="1">
    <citation type="submission" date="2021-12" db="EMBL/GenBank/DDBJ databases">
        <authorList>
            <person name="Cha I.-T."/>
            <person name="Lee K.-E."/>
            <person name="Park S.-J."/>
        </authorList>
    </citation>
    <scope>NUCLEOTIDE SEQUENCE</scope>
    <source>
        <strain evidence="1">YSM-43</strain>
    </source>
</reference>
<organism evidence="1 2">
    <name type="scientific">Flavobacterium sediminilitoris</name>
    <dbReference type="NCBI Taxonomy" id="2024526"/>
    <lineage>
        <taxon>Bacteria</taxon>
        <taxon>Pseudomonadati</taxon>
        <taxon>Bacteroidota</taxon>
        <taxon>Flavobacteriia</taxon>
        <taxon>Flavobacteriales</taxon>
        <taxon>Flavobacteriaceae</taxon>
        <taxon>Flavobacterium</taxon>
    </lineage>
</organism>
<reference evidence="1" key="2">
    <citation type="submission" date="2022-04" db="EMBL/GenBank/DDBJ databases">
        <title>Complete Genome Sequence of Flavobacterium sediminilitoris YSM-43, Isolated from a Tidal Sediment.</title>
        <authorList>
            <person name="Lee P.A."/>
        </authorList>
    </citation>
    <scope>NUCLEOTIDE SEQUENCE</scope>
    <source>
        <strain evidence="1">YSM-43</strain>
    </source>
</reference>
<keyword evidence="2" id="KW-1185">Reference proteome</keyword>
<dbReference type="RefSeq" id="WP_246917954.1">
    <property type="nucleotide sequence ID" value="NZ_CP090145.1"/>
</dbReference>
<evidence type="ECO:0000313" key="2">
    <source>
        <dbReference type="Proteomes" id="UP000830454"/>
    </source>
</evidence>
<sequence length="101" mass="11815">MKHTEEKILELIKKVLKDLFKDLYKESDIEQVVYNGNKELIRGENTGKNHPCWVAIIKSLFDSVDFLVISDEAGEPLYIQGKYTTSEIEKDQEGNYYRKEN</sequence>
<name>A0ABY4HPR8_9FLAO</name>
<dbReference type="Proteomes" id="UP000830454">
    <property type="component" value="Chromosome"/>
</dbReference>